<reference evidence="3" key="1">
    <citation type="submission" date="2020-06" db="EMBL/GenBank/DDBJ databases">
        <authorList>
            <consortium name="Wellcome Sanger Institute Data Sharing"/>
        </authorList>
    </citation>
    <scope>NUCLEOTIDE SEQUENCE [LARGE SCALE GENOMIC DNA]</scope>
</reference>
<accession>A0A8C5GVM2</accession>
<proteinExistence type="predicted"/>
<dbReference type="Pfam" id="PF00535">
    <property type="entry name" value="Glycos_transf_2"/>
    <property type="match status" value="1"/>
</dbReference>
<reference evidence="3" key="2">
    <citation type="submission" date="2025-08" db="UniProtKB">
        <authorList>
            <consortium name="Ensembl"/>
        </authorList>
    </citation>
    <scope>IDENTIFICATION</scope>
</reference>
<evidence type="ECO:0000313" key="3">
    <source>
        <dbReference type="Ensembl" id="ENSGWIP00000036099.1"/>
    </source>
</evidence>
<dbReference type="Gene3D" id="3.90.550.10">
    <property type="entry name" value="Spore Coat Polysaccharide Biosynthesis Protein SpsA, Chain A"/>
    <property type="match status" value="1"/>
</dbReference>
<sequence>MITSLSLAFYSKVHPRLCAASVKLTAVCGFNEKAAAAAAAAAAGSLSSHCAAGETQTQISGDTLKGNIHKMHRAGRKIFGLILVFGILLACIFHSWSPGTSKPVDVRARLSNPIKKLLIRSTGANNSVEKIPYNIKEDVASRLDQPTCVCHADEKKIQLPFSNLLFPRVWAHNLDQAFLEFQSDPEGVKHHRAQEYSKFQQRSYSAADVLLVAEAMSPLQYPTQGVKVQPLKTILIPGLGLKEEAKPDHTVFLKATLGVFDVAATVSRVTLTGAGKQHMILSSPSLSALNRQLQFVTYTNTVFHPKTADTVEFATKGHTSFFIINVGHKMIPKLHNSGPQQEYNITALVTIATKTFLRYDKLKDLIDSVRQFYPTVTIVIADDNEHPQPVTGPYIEHYIMPFGKGWFAGRNLAVSQVTTKYVLWVDDDFIFTSNTKLEKMVDILEKTTLDLVGGAVREVTGYTATFRHTISVEEGGDDGDCLNIRLGYHHVIKDYPNCVVADAVINFFMVRTDKVQQIGFDPRLARKGHLEFFIDALGSLHIGSCSDVIVSHASKIQLPWTKTDMQKNYEKFRYTSSKTDSNIFNEIFYFKNRFKCMTSN</sequence>
<feature type="domain" description="Glycosyltransferase 2-like" evidence="2">
    <location>
        <begin position="351"/>
        <end position="517"/>
    </location>
</feature>
<dbReference type="CDD" id="cd00761">
    <property type="entry name" value="Glyco_tranf_GTA_type"/>
    <property type="match status" value="1"/>
</dbReference>
<dbReference type="PANTHER" id="PTHR15046">
    <property type="entry name" value="GLYCO_TRANS_2-LIKE DOMAIN-CONTAINING PROTEIN"/>
    <property type="match status" value="1"/>
</dbReference>
<dbReference type="SUPFAM" id="SSF53448">
    <property type="entry name" value="Nucleotide-diphospho-sugar transferases"/>
    <property type="match status" value="1"/>
</dbReference>
<reference evidence="3" key="3">
    <citation type="submission" date="2025-09" db="UniProtKB">
        <authorList>
            <consortium name="Ensembl"/>
        </authorList>
    </citation>
    <scope>IDENTIFICATION</scope>
</reference>
<protein>
    <submittedName>
        <fullName evidence="3">Beta-1,4 N-acetylgalactosaminyltransferase 1-like</fullName>
    </submittedName>
</protein>
<name>A0A8C5GVM2_GOUWI</name>
<dbReference type="AlphaFoldDB" id="A0A8C5GVM2"/>
<feature type="transmembrane region" description="Helical" evidence="1">
    <location>
        <begin position="78"/>
        <end position="96"/>
    </location>
</feature>
<dbReference type="PANTHER" id="PTHR15046:SF1">
    <property type="entry name" value="BETA-1,4 N-ACETYLGALACTOSAMINYLTRANSFERASE 1"/>
    <property type="match status" value="1"/>
</dbReference>
<organism evidence="3 4">
    <name type="scientific">Gouania willdenowi</name>
    <name type="common">Blunt-snouted clingfish</name>
    <name type="synonym">Lepadogaster willdenowi</name>
    <dbReference type="NCBI Taxonomy" id="441366"/>
    <lineage>
        <taxon>Eukaryota</taxon>
        <taxon>Metazoa</taxon>
        <taxon>Chordata</taxon>
        <taxon>Craniata</taxon>
        <taxon>Vertebrata</taxon>
        <taxon>Euteleostomi</taxon>
        <taxon>Actinopterygii</taxon>
        <taxon>Neopterygii</taxon>
        <taxon>Teleostei</taxon>
        <taxon>Neoteleostei</taxon>
        <taxon>Acanthomorphata</taxon>
        <taxon>Ovalentaria</taxon>
        <taxon>Blenniimorphae</taxon>
        <taxon>Blenniiformes</taxon>
        <taxon>Gobiesocoidei</taxon>
        <taxon>Gobiesocidae</taxon>
        <taxon>Gobiesocinae</taxon>
        <taxon>Gouania</taxon>
    </lineage>
</organism>
<dbReference type="GO" id="GO:0008376">
    <property type="term" value="F:acetylgalactosaminyltransferase activity"/>
    <property type="evidence" value="ECO:0007669"/>
    <property type="project" value="TreeGrafter"/>
</dbReference>
<keyword evidence="4" id="KW-1185">Reference proteome</keyword>
<keyword evidence="1" id="KW-0812">Transmembrane</keyword>
<keyword evidence="1" id="KW-1133">Transmembrane helix</keyword>
<dbReference type="GO" id="GO:0001574">
    <property type="term" value="P:ganglioside biosynthetic process"/>
    <property type="evidence" value="ECO:0007669"/>
    <property type="project" value="TreeGrafter"/>
</dbReference>
<dbReference type="InterPro" id="IPR001173">
    <property type="entry name" value="Glyco_trans_2-like"/>
</dbReference>
<gene>
    <name evidence="3" type="primary">b4galnt1a</name>
</gene>
<evidence type="ECO:0000313" key="4">
    <source>
        <dbReference type="Proteomes" id="UP000694680"/>
    </source>
</evidence>
<keyword evidence="1" id="KW-0472">Membrane</keyword>
<evidence type="ECO:0000256" key="1">
    <source>
        <dbReference type="SAM" id="Phobius"/>
    </source>
</evidence>
<dbReference type="Ensembl" id="ENSGWIT00000039357.1">
    <property type="protein sequence ID" value="ENSGWIP00000036099.1"/>
    <property type="gene ID" value="ENSGWIG00000018642.1"/>
</dbReference>
<dbReference type="InterPro" id="IPR029044">
    <property type="entry name" value="Nucleotide-diphossugar_trans"/>
</dbReference>
<evidence type="ECO:0000259" key="2">
    <source>
        <dbReference type="Pfam" id="PF00535"/>
    </source>
</evidence>
<dbReference type="GO" id="GO:0016020">
    <property type="term" value="C:membrane"/>
    <property type="evidence" value="ECO:0007669"/>
    <property type="project" value="GOC"/>
</dbReference>
<dbReference type="Proteomes" id="UP000694680">
    <property type="component" value="Chromosome 7"/>
</dbReference>